<sequence>MKSIIFLGLLVFNTEAFSVLSPSIQADKDRHAMDEYIRDHRALHGHIEHIDYENFVIYLDSGCRLVFEREEQVHPSNWVGPAGILIMNRKECEELK</sequence>
<dbReference type="KEGG" id="txa:HQN79_10490"/>
<proteinExistence type="predicted"/>
<evidence type="ECO:0000313" key="2">
    <source>
        <dbReference type="Proteomes" id="UP000504724"/>
    </source>
</evidence>
<reference evidence="1 2" key="1">
    <citation type="submission" date="2020-05" db="EMBL/GenBank/DDBJ databases">
        <title>Thiomicrorhabdus sediminis sp.nov. and Thiomicrorhabdus xiamenensis sp.nov., novel sulfur-oxidizing bacteria isolated from coastal sediment.</title>
        <authorList>
            <person name="Liu X."/>
        </authorList>
    </citation>
    <scope>NUCLEOTIDE SEQUENCE [LARGE SCALE GENOMIC DNA]</scope>
    <source>
        <strain evidence="1 2">G2</strain>
    </source>
</reference>
<dbReference type="Proteomes" id="UP000504724">
    <property type="component" value="Chromosome"/>
</dbReference>
<evidence type="ECO:0000313" key="1">
    <source>
        <dbReference type="EMBL" id="QKI89967.1"/>
    </source>
</evidence>
<accession>A0A7D4TF88</accession>
<keyword evidence="2" id="KW-1185">Reference proteome</keyword>
<protein>
    <submittedName>
        <fullName evidence="1">Uncharacterized protein</fullName>
    </submittedName>
</protein>
<name>A0A7D4TF88_9GAMM</name>
<dbReference type="EMBL" id="CP054020">
    <property type="protein sequence ID" value="QKI89967.1"/>
    <property type="molecule type" value="Genomic_DNA"/>
</dbReference>
<dbReference type="RefSeq" id="WP_173286291.1">
    <property type="nucleotide sequence ID" value="NZ_CP054020.1"/>
</dbReference>
<gene>
    <name evidence="1" type="ORF">HQN79_10490</name>
</gene>
<dbReference type="AlphaFoldDB" id="A0A7D4TF88"/>
<organism evidence="1 2">
    <name type="scientific">Thiomicrorhabdus xiamenensis</name>
    <dbReference type="NCBI Taxonomy" id="2739063"/>
    <lineage>
        <taxon>Bacteria</taxon>
        <taxon>Pseudomonadati</taxon>
        <taxon>Pseudomonadota</taxon>
        <taxon>Gammaproteobacteria</taxon>
        <taxon>Thiotrichales</taxon>
        <taxon>Piscirickettsiaceae</taxon>
        <taxon>Thiomicrorhabdus</taxon>
    </lineage>
</organism>